<dbReference type="InterPro" id="IPR052028">
    <property type="entry name" value="HipA_Ser/Thr_kinase"/>
</dbReference>
<organism evidence="6 7">
    <name type="scientific">Cupriavidus pauculus</name>
    <dbReference type="NCBI Taxonomy" id="82633"/>
    <lineage>
        <taxon>Bacteria</taxon>
        <taxon>Pseudomonadati</taxon>
        <taxon>Pseudomonadota</taxon>
        <taxon>Betaproteobacteria</taxon>
        <taxon>Burkholderiales</taxon>
        <taxon>Burkholderiaceae</taxon>
        <taxon>Cupriavidus</taxon>
    </lineage>
</organism>
<reference evidence="6 7" key="1">
    <citation type="submission" date="2019-09" db="EMBL/GenBank/DDBJ databases">
        <title>FDA dAtabase for Regulatory Grade micrObial Sequences (FDA-ARGOS): Supporting development and validation of Infectious Disease Dx tests.</title>
        <authorList>
            <person name="Sciortino C."/>
            <person name="Tallon L."/>
            <person name="Sadzewicz L."/>
            <person name="Vavikolanu K."/>
            <person name="Mehta A."/>
            <person name="Aluvathingal J."/>
            <person name="Nadendla S."/>
            <person name="Nandy P."/>
            <person name="Geyer C."/>
            <person name="Yan Y."/>
            <person name="Sichtig H."/>
        </authorList>
    </citation>
    <scope>NUCLEOTIDE SEQUENCE [LARGE SCALE GENOMIC DNA]</scope>
    <source>
        <strain evidence="6 7">FDAARGOS_664</strain>
    </source>
</reference>
<dbReference type="PANTHER" id="PTHR37419">
    <property type="entry name" value="SERINE/THREONINE-PROTEIN KINASE TOXIN HIPA"/>
    <property type="match status" value="1"/>
</dbReference>
<evidence type="ECO:0000256" key="2">
    <source>
        <dbReference type="ARBA" id="ARBA00022679"/>
    </source>
</evidence>
<keyword evidence="2" id="KW-0808">Transferase</keyword>
<evidence type="ECO:0000313" key="7">
    <source>
        <dbReference type="Proteomes" id="UP000322822"/>
    </source>
</evidence>
<evidence type="ECO:0000256" key="3">
    <source>
        <dbReference type="ARBA" id="ARBA00022777"/>
    </source>
</evidence>
<accession>A0A5P2HDK6</accession>
<feature type="domain" description="HipA-like C-terminal" evidence="4">
    <location>
        <begin position="164"/>
        <end position="410"/>
    </location>
</feature>
<dbReference type="NCBIfam" id="TIGR03071">
    <property type="entry name" value="couple_hipA"/>
    <property type="match status" value="1"/>
</dbReference>
<evidence type="ECO:0000256" key="1">
    <source>
        <dbReference type="ARBA" id="ARBA00010164"/>
    </source>
</evidence>
<gene>
    <name evidence="6" type="ORF">FOB72_30695</name>
</gene>
<dbReference type="EMBL" id="CP044067">
    <property type="protein sequence ID" value="QET06271.1"/>
    <property type="molecule type" value="Genomic_DNA"/>
</dbReference>
<evidence type="ECO:0000313" key="6">
    <source>
        <dbReference type="EMBL" id="QET06271.1"/>
    </source>
</evidence>
<evidence type="ECO:0000259" key="4">
    <source>
        <dbReference type="Pfam" id="PF07804"/>
    </source>
</evidence>
<evidence type="ECO:0000259" key="5">
    <source>
        <dbReference type="Pfam" id="PF13657"/>
    </source>
</evidence>
<keyword evidence="3" id="KW-0418">Kinase</keyword>
<dbReference type="AlphaFoldDB" id="A0A5P2HDK6"/>
<sequence length="446" mass="47815">MSFELHPRFLEVRLYDRLCGYLCEAGGNTRFVPSEAFRGDADRPTLSLSITVPTEAGRAATSEVLDNPFHPAIYNTGAELPPYFAGLLPEGELRQRLEATRANPEDKDDFGVLASAGNDLPGAVVVVPADIGALPEYVRTYGVTGGADNLEIAVVEGATEGAASVSGVQNKLALSTVRKGERYTLPTHGKVSDIIAKLPAKNDDAQVFNEFVSMQLAAAAGVNIAPIQVLPMSSIDVDGLAASLGDGLPGRGLHYLAVDRFDRGPGGRVHAEDGCQMLGRMPSRKYANADAYVRLVAVLYRLSPSGVQNVRQFFLRQAVNTLIGNSDAHLKNFSVIYHNGRLPELSPAYDIVCVAALPNFTSYGQNVAIDARQRQETLADYERIAEQAGVPKRIATAAVKEAVALAHAHWPALLNTLDAPQPIRDVITERLATLPLASAGRPRTSR</sequence>
<dbReference type="Pfam" id="PF07804">
    <property type="entry name" value="HipA_C"/>
    <property type="match status" value="1"/>
</dbReference>
<dbReference type="GO" id="GO:0005829">
    <property type="term" value="C:cytosol"/>
    <property type="evidence" value="ECO:0007669"/>
    <property type="project" value="TreeGrafter"/>
</dbReference>
<comment type="similarity">
    <text evidence="1">Belongs to the HipA Ser/Thr kinase family.</text>
</comment>
<dbReference type="InterPro" id="IPR017508">
    <property type="entry name" value="HipA_N1"/>
</dbReference>
<dbReference type="Pfam" id="PF13657">
    <property type="entry name" value="Couple_hipA"/>
    <property type="match status" value="1"/>
</dbReference>
<feature type="domain" description="HipA N-terminal subdomain 1" evidence="5">
    <location>
        <begin position="10"/>
        <end position="126"/>
    </location>
</feature>
<protein>
    <submittedName>
        <fullName evidence="6">Type II toxin-antitoxin system HipA family toxin</fullName>
    </submittedName>
</protein>
<dbReference type="GO" id="GO:0004674">
    <property type="term" value="F:protein serine/threonine kinase activity"/>
    <property type="evidence" value="ECO:0007669"/>
    <property type="project" value="TreeGrafter"/>
</dbReference>
<dbReference type="Gene3D" id="1.10.1070.20">
    <property type="match status" value="1"/>
</dbReference>
<dbReference type="Proteomes" id="UP000322822">
    <property type="component" value="Chromosome 2"/>
</dbReference>
<dbReference type="PANTHER" id="PTHR37419:SF1">
    <property type="entry name" value="SERINE_THREONINE-PROTEIN KINASE TOXIN HIPA"/>
    <property type="match status" value="1"/>
</dbReference>
<dbReference type="InterPro" id="IPR012893">
    <property type="entry name" value="HipA-like_C"/>
</dbReference>
<dbReference type="OrthoDB" id="9805913at2"/>
<dbReference type="RefSeq" id="WP_150376989.1">
    <property type="nucleotide sequence ID" value="NZ_CP044067.1"/>
</dbReference>
<name>A0A5P2HDK6_9BURK</name>
<proteinExistence type="inferred from homology"/>